<name>A0A1I2P552_9BACL</name>
<accession>A0A1I2P552</accession>
<gene>
    <name evidence="2" type="ORF">SAMN04488025_1168</name>
</gene>
<proteinExistence type="predicted"/>
<feature type="chain" id="PRO_5011681456" evidence="1">
    <location>
        <begin position="37"/>
        <end position="331"/>
    </location>
</feature>
<dbReference type="EMBL" id="FOOK01000016">
    <property type="protein sequence ID" value="SFG11174.1"/>
    <property type="molecule type" value="Genomic_DNA"/>
</dbReference>
<organism evidence="2 3">
    <name type="scientific">Planifilum fulgidum</name>
    <dbReference type="NCBI Taxonomy" id="201973"/>
    <lineage>
        <taxon>Bacteria</taxon>
        <taxon>Bacillati</taxon>
        <taxon>Bacillota</taxon>
        <taxon>Bacilli</taxon>
        <taxon>Bacillales</taxon>
        <taxon>Thermoactinomycetaceae</taxon>
        <taxon>Planifilum</taxon>
    </lineage>
</organism>
<dbReference type="Proteomes" id="UP000198661">
    <property type="component" value="Unassembled WGS sequence"/>
</dbReference>
<feature type="signal peptide" evidence="1">
    <location>
        <begin position="1"/>
        <end position="36"/>
    </location>
</feature>
<keyword evidence="3" id="KW-1185">Reference proteome</keyword>
<sequence length="331" mass="36789">MKSMFTRRWFRRKRFAFVFLSLVLCATMIIPDAASAAYYNTYTTVDTLPDAHGCTAVQGFAVGSTYVYSIKIKKDETRAVIYRTRMSDGTTTLMKNGDDGTTYATYLGHGNDIALHSNDGKYYMFVVTMKKGAMSLVKLQYVGNTYYKVGNYTIRYNGEDVSMSGVAITGKDSKNIYFLFKSSTKFYRGSLPINATSGTIHVTHAFDLNVEDALVNGKPVKDFLPSWTTQGIGLYKDTLYFPVTETNDPDGFNNISVVLVYRNISAASGTIYADDDLSFRITSSAYKKLFEIEGVGIANGDKLWFNTNRTTEQGTASDNVGYFNGYSASDE</sequence>
<dbReference type="AlphaFoldDB" id="A0A1I2P552"/>
<protein>
    <submittedName>
        <fullName evidence="2">Uncharacterized protein</fullName>
    </submittedName>
</protein>
<dbReference type="RefSeq" id="WP_218154432.1">
    <property type="nucleotide sequence ID" value="NZ_FOOK01000016.1"/>
</dbReference>
<reference evidence="2 3" key="1">
    <citation type="submission" date="2016-10" db="EMBL/GenBank/DDBJ databases">
        <authorList>
            <person name="de Groot N.N."/>
        </authorList>
    </citation>
    <scope>NUCLEOTIDE SEQUENCE [LARGE SCALE GENOMIC DNA]</scope>
    <source>
        <strain evidence="2 3">DSM 44945</strain>
    </source>
</reference>
<keyword evidence="1" id="KW-0732">Signal</keyword>
<evidence type="ECO:0000313" key="2">
    <source>
        <dbReference type="EMBL" id="SFG11174.1"/>
    </source>
</evidence>
<evidence type="ECO:0000256" key="1">
    <source>
        <dbReference type="SAM" id="SignalP"/>
    </source>
</evidence>
<evidence type="ECO:0000313" key="3">
    <source>
        <dbReference type="Proteomes" id="UP000198661"/>
    </source>
</evidence>